<dbReference type="PANTHER" id="PTHR48007:SF77">
    <property type="entry name" value="PROTEIN KINASE DOMAIN-CONTAINING PROTEIN"/>
    <property type="match status" value="1"/>
</dbReference>
<keyword evidence="1" id="KW-1133">Transmembrane helix</keyword>
<name>A0A1D1Y020_9ARAE</name>
<dbReference type="PANTHER" id="PTHR48007">
    <property type="entry name" value="LEUCINE-RICH REPEAT RECEPTOR-LIKE PROTEIN KINASE PXC1"/>
    <property type="match status" value="1"/>
</dbReference>
<dbReference type="PROSITE" id="PS50011">
    <property type="entry name" value="PROTEIN_KINASE_DOM"/>
    <property type="match status" value="1"/>
</dbReference>
<protein>
    <submittedName>
        <fullName evidence="3">Putative inactive receptor kinase At1g48480</fullName>
    </submittedName>
</protein>
<keyword evidence="1" id="KW-0812">Transmembrane</keyword>
<keyword evidence="3" id="KW-0675">Receptor</keyword>
<dbReference type="AlphaFoldDB" id="A0A1D1Y020"/>
<evidence type="ECO:0000313" key="3">
    <source>
        <dbReference type="EMBL" id="JAT47983.1"/>
    </source>
</evidence>
<reference evidence="3" key="1">
    <citation type="submission" date="2015-07" db="EMBL/GenBank/DDBJ databases">
        <title>Transcriptome Assembly of Anthurium amnicola.</title>
        <authorList>
            <person name="Suzuki J."/>
        </authorList>
    </citation>
    <scope>NUCLEOTIDE SEQUENCE</scope>
</reference>
<feature type="non-terminal residue" evidence="3">
    <location>
        <position position="1"/>
    </location>
</feature>
<accession>A0A1D1Y020</accession>
<keyword evidence="1" id="KW-0472">Membrane</keyword>
<dbReference type="EMBL" id="GDJX01019953">
    <property type="protein sequence ID" value="JAT47983.1"/>
    <property type="molecule type" value="Transcribed_RNA"/>
</dbReference>
<feature type="domain" description="Protein kinase" evidence="2">
    <location>
        <begin position="150"/>
        <end position="410"/>
    </location>
</feature>
<evidence type="ECO:0000259" key="2">
    <source>
        <dbReference type="PROSITE" id="PS50011"/>
    </source>
</evidence>
<evidence type="ECO:0000256" key="1">
    <source>
        <dbReference type="SAM" id="Phobius"/>
    </source>
</evidence>
<dbReference type="Gene3D" id="1.10.510.10">
    <property type="entry name" value="Transferase(Phosphotransferase) domain 1"/>
    <property type="match status" value="1"/>
</dbReference>
<keyword evidence="3" id="KW-0808">Transferase</keyword>
<keyword evidence="3" id="KW-0418">Kinase</keyword>
<dbReference type="Gene3D" id="3.30.200.20">
    <property type="entry name" value="Phosphorylase Kinase, domain 1"/>
    <property type="match status" value="1"/>
</dbReference>
<dbReference type="GO" id="GO:0005524">
    <property type="term" value="F:ATP binding"/>
    <property type="evidence" value="ECO:0007669"/>
    <property type="project" value="InterPro"/>
</dbReference>
<organism evidence="3">
    <name type="scientific">Anthurium amnicola</name>
    <dbReference type="NCBI Taxonomy" id="1678845"/>
    <lineage>
        <taxon>Eukaryota</taxon>
        <taxon>Viridiplantae</taxon>
        <taxon>Streptophyta</taxon>
        <taxon>Embryophyta</taxon>
        <taxon>Tracheophyta</taxon>
        <taxon>Spermatophyta</taxon>
        <taxon>Magnoliopsida</taxon>
        <taxon>Liliopsida</taxon>
        <taxon>Araceae</taxon>
        <taxon>Pothoideae</taxon>
        <taxon>Potheae</taxon>
        <taxon>Anthurium</taxon>
    </lineage>
</organism>
<gene>
    <name evidence="3" type="primary">RKL1_1</name>
    <name evidence="3" type="ORF">g.36510</name>
</gene>
<dbReference type="InterPro" id="IPR011009">
    <property type="entry name" value="Kinase-like_dom_sf"/>
</dbReference>
<proteinExistence type="predicted"/>
<sequence length="449" mass="50619">SNKMALREELGMPASLHRLKNHESLGILSNNSTGILPHSVPAFQQVHTAARSPAPGMPQAGTAGTSTDQKQSTAYIPVFLLVIFFLMFIFLTKKKSPKRTEEEKIIENVQDSPVQLVVGEDNENSSVEKPSATVFFGEEHERFNIDDLLCSAAELQGHSFYSSLYKVTLNSNTVFAVKRLKKLLVSIEDFRSTMTWIGKLKHPNLLPLVACHASEDEKLLIYRYQSGSLSRLLSSYADGSRDFPWKLRLFIANGIARGLQYIAKESRNRNMPHGNLKPSNILLNEFGEPRISEYGIQSLLQPNWEMLYSYNGYKAPEKSLTMKADIFSFGVILLELLTGRTVEKSSIDLPKWVKAKIREEWTGEVFDREVNKRGGHWAFPLLNVALQCVSHVPHQRPTISDILEKIENVFKEQEDFSFSSTSSVESIKQDFQLHHTVIAETCETPGSQS</sequence>
<dbReference type="SUPFAM" id="SSF56112">
    <property type="entry name" value="Protein kinase-like (PK-like)"/>
    <property type="match status" value="1"/>
</dbReference>
<feature type="transmembrane region" description="Helical" evidence="1">
    <location>
        <begin position="74"/>
        <end position="91"/>
    </location>
</feature>
<dbReference type="GO" id="GO:0004672">
    <property type="term" value="F:protein kinase activity"/>
    <property type="evidence" value="ECO:0007669"/>
    <property type="project" value="InterPro"/>
</dbReference>
<dbReference type="InterPro" id="IPR000719">
    <property type="entry name" value="Prot_kinase_dom"/>
</dbReference>
<dbReference type="InterPro" id="IPR046959">
    <property type="entry name" value="PRK1-6/SRF4-like"/>
</dbReference>
<dbReference type="Pfam" id="PF00069">
    <property type="entry name" value="Pkinase"/>
    <property type="match status" value="1"/>
</dbReference>